<dbReference type="PANTHER" id="PTHR43874">
    <property type="entry name" value="TWO-COMPONENT RESPONSE REGULATOR"/>
    <property type="match status" value="1"/>
</dbReference>
<keyword evidence="9" id="KW-0539">Nucleus</keyword>
<dbReference type="PANTHER" id="PTHR43874:SF67">
    <property type="entry name" value="TWO-COMPONENT RESPONSE REGULATOR ARR2"/>
    <property type="match status" value="1"/>
</dbReference>
<accession>A0A8J5HAV4</accession>
<dbReference type="Gene3D" id="1.10.10.60">
    <property type="entry name" value="Homeodomain-like"/>
    <property type="match status" value="1"/>
</dbReference>
<evidence type="ECO:0000256" key="9">
    <source>
        <dbReference type="ARBA" id="ARBA00023242"/>
    </source>
</evidence>
<keyword evidence="8" id="KW-0804">Transcription</keyword>
<evidence type="ECO:0000313" key="13">
    <source>
        <dbReference type="EMBL" id="KAG6524530.1"/>
    </source>
</evidence>
<dbReference type="GO" id="GO:0000160">
    <property type="term" value="P:phosphorelay signal transduction system"/>
    <property type="evidence" value="ECO:0007669"/>
    <property type="project" value="UniProtKB-KW"/>
</dbReference>
<feature type="domain" description="Response regulatory" evidence="12">
    <location>
        <begin position="20"/>
        <end position="135"/>
    </location>
</feature>
<dbReference type="InterPro" id="IPR011006">
    <property type="entry name" value="CheY-like_superfamily"/>
</dbReference>
<evidence type="ECO:0000256" key="10">
    <source>
        <dbReference type="PROSITE-ProRule" id="PRU00169"/>
    </source>
</evidence>
<dbReference type="EMBL" id="JACMSC010000004">
    <property type="protein sequence ID" value="KAG6524530.1"/>
    <property type="molecule type" value="Genomic_DNA"/>
</dbReference>
<evidence type="ECO:0000256" key="2">
    <source>
        <dbReference type="ARBA" id="ARBA00006015"/>
    </source>
</evidence>
<evidence type="ECO:0000313" key="14">
    <source>
        <dbReference type="Proteomes" id="UP000734854"/>
    </source>
</evidence>
<evidence type="ECO:0000256" key="11">
    <source>
        <dbReference type="SAM" id="MobiDB-lite"/>
    </source>
</evidence>
<dbReference type="InterPro" id="IPR017053">
    <property type="entry name" value="Response_reg_B-typ_pln"/>
</dbReference>
<comment type="similarity">
    <text evidence="2">Belongs to the ARR family. Type-B subfamily.</text>
</comment>
<dbReference type="GO" id="GO:0003677">
    <property type="term" value="F:DNA binding"/>
    <property type="evidence" value="ECO:0007669"/>
    <property type="project" value="UniProtKB-KW"/>
</dbReference>
<organism evidence="13 14">
    <name type="scientific">Zingiber officinale</name>
    <name type="common">Ginger</name>
    <name type="synonym">Amomum zingiber</name>
    <dbReference type="NCBI Taxonomy" id="94328"/>
    <lineage>
        <taxon>Eukaryota</taxon>
        <taxon>Viridiplantae</taxon>
        <taxon>Streptophyta</taxon>
        <taxon>Embryophyta</taxon>
        <taxon>Tracheophyta</taxon>
        <taxon>Spermatophyta</taxon>
        <taxon>Magnoliopsida</taxon>
        <taxon>Liliopsida</taxon>
        <taxon>Zingiberales</taxon>
        <taxon>Zingiberaceae</taxon>
        <taxon>Zingiber</taxon>
    </lineage>
</organism>
<dbReference type="Gene3D" id="3.40.50.2300">
    <property type="match status" value="1"/>
</dbReference>
<dbReference type="GO" id="GO:0003700">
    <property type="term" value="F:DNA-binding transcription factor activity"/>
    <property type="evidence" value="ECO:0007669"/>
    <property type="project" value="InterPro"/>
</dbReference>
<dbReference type="SMART" id="SM00448">
    <property type="entry name" value="REC"/>
    <property type="match status" value="1"/>
</dbReference>
<feature type="modified residue" description="4-aspartylphosphate" evidence="10">
    <location>
        <position position="71"/>
    </location>
</feature>
<evidence type="ECO:0000256" key="7">
    <source>
        <dbReference type="ARBA" id="ARBA00023159"/>
    </source>
</evidence>
<keyword evidence="3 10" id="KW-0597">Phosphoprotein</keyword>
<reference evidence="13 14" key="1">
    <citation type="submission" date="2020-08" db="EMBL/GenBank/DDBJ databases">
        <title>Plant Genome Project.</title>
        <authorList>
            <person name="Zhang R.-G."/>
        </authorList>
    </citation>
    <scope>NUCLEOTIDE SEQUENCE [LARGE SCALE GENOMIC DNA]</scope>
    <source>
        <tissue evidence="13">Rhizome</tissue>
    </source>
</reference>
<dbReference type="SUPFAM" id="SSF52172">
    <property type="entry name" value="CheY-like"/>
    <property type="match status" value="1"/>
</dbReference>
<keyword evidence="4" id="KW-0902">Two-component regulatory system</keyword>
<evidence type="ECO:0000259" key="12">
    <source>
        <dbReference type="PROSITE" id="PS50110"/>
    </source>
</evidence>
<evidence type="ECO:0000256" key="3">
    <source>
        <dbReference type="ARBA" id="ARBA00022553"/>
    </source>
</evidence>
<evidence type="ECO:0000256" key="1">
    <source>
        <dbReference type="ARBA" id="ARBA00004123"/>
    </source>
</evidence>
<feature type="compositionally biased region" description="Acidic residues" evidence="11">
    <location>
        <begin position="186"/>
        <end position="202"/>
    </location>
</feature>
<keyword evidence="14" id="KW-1185">Reference proteome</keyword>
<evidence type="ECO:0000256" key="6">
    <source>
        <dbReference type="ARBA" id="ARBA00023125"/>
    </source>
</evidence>
<keyword evidence="5" id="KW-0805">Transcription regulation</keyword>
<dbReference type="AlphaFoldDB" id="A0A8J5HAV4"/>
<dbReference type="GO" id="GO:0009736">
    <property type="term" value="P:cytokinin-activated signaling pathway"/>
    <property type="evidence" value="ECO:0007669"/>
    <property type="project" value="InterPro"/>
</dbReference>
<comment type="subcellular location">
    <subcellularLocation>
        <location evidence="1">Nucleus</location>
    </subcellularLocation>
</comment>
<dbReference type="InterPro" id="IPR001789">
    <property type="entry name" value="Sig_transdc_resp-reg_receiver"/>
</dbReference>
<evidence type="ECO:0000256" key="4">
    <source>
        <dbReference type="ARBA" id="ARBA00023012"/>
    </source>
</evidence>
<dbReference type="InterPro" id="IPR006447">
    <property type="entry name" value="Myb_dom_plants"/>
</dbReference>
<protein>
    <recommendedName>
        <fullName evidence="12">Response regulatory domain-containing protein</fullName>
    </recommendedName>
</protein>
<comment type="caution">
    <text evidence="13">The sequence shown here is derived from an EMBL/GenBank/DDBJ whole genome shotgun (WGS) entry which is preliminary data.</text>
</comment>
<sequence>MLDSGGAAAAAPAEFPAGLRVLLVDDDPTCLMILDRMLRKCLYHVTTCSRAAAALKILREKKGCFDLVLSDVYMPDMDGFKLLEHIGLEMDLPVIMMSSDDHKDVVMKGVTHGACDYIIKPVRMESLKNIWQHVVRKKRNGSKELENSGSLEDNDRQRGGVDEGDNASSACAGSWKSVKRKKEEVKDDDEDDDDEEALEEHEDPSHSKKPRVVWSVDLHQKFVNAVNQLGVDSKFLLTLLKLVGIHYISEAVPKKILELMSVVGLTRENVASHLQKYRLYLRRVSMPQHQGRLDSHFASGHDASYDPVSLIDGFDVPGLAVVSQIPPQGRAAIHPGPRSNMNVGISASSVNQFGLIASGIQIANASNMVSSSAQQMNNKRMSNPQTPSNNIQLSQFGQTPSAVQPYGSMNLQFGKGMPNFLTSSSQPSSFSLPSGTMSGQMNVSLTMHQAQHLHQFSLSQQRSNINIPHSSGQVLNNNASHSSRLSSALTLQTSSNESSNHILGQLRVSTSITSLPANYIKSPFSTSRRDLYVDGQSSFVNGLSGSSYPSASGVGVSQQTASFQSFSSNHDLKGKFDNVTAFNTISEHQNRGHEWKLQRVNLPYQTGHIFGLEQSNLLSHSSLMSHHNSAATATNRDNNTGATVKDKITSLTNDINVEKRTSVAQHRNVYIDDNSVRLNYGVSPDMSYQDVYLDDMQNELMSVVAKQVTFEYIYDDYLA</sequence>
<gene>
    <name evidence="13" type="ORF">ZIOFF_014442</name>
</gene>
<dbReference type="Pfam" id="PF00072">
    <property type="entry name" value="Response_reg"/>
    <property type="match status" value="1"/>
</dbReference>
<keyword evidence="7" id="KW-0010">Activator</keyword>
<dbReference type="FunFam" id="3.40.50.2300:FF:000408">
    <property type="entry name" value="Two-component response regulator"/>
    <property type="match status" value="1"/>
</dbReference>
<dbReference type="GO" id="GO:0005634">
    <property type="term" value="C:nucleus"/>
    <property type="evidence" value="ECO:0007669"/>
    <property type="project" value="UniProtKB-SubCell"/>
</dbReference>
<dbReference type="PIRSF" id="PIRSF036392">
    <property type="entry name" value="RR_ARR_type-B"/>
    <property type="match status" value="1"/>
</dbReference>
<evidence type="ECO:0000256" key="5">
    <source>
        <dbReference type="ARBA" id="ARBA00023015"/>
    </source>
</evidence>
<feature type="region of interest" description="Disordered" evidence="11">
    <location>
        <begin position="141"/>
        <end position="209"/>
    </location>
</feature>
<name>A0A8J5HAV4_ZINOF</name>
<dbReference type="Proteomes" id="UP000734854">
    <property type="component" value="Unassembled WGS sequence"/>
</dbReference>
<dbReference type="InterPro" id="IPR009057">
    <property type="entry name" value="Homeodomain-like_sf"/>
</dbReference>
<dbReference type="SUPFAM" id="SSF46689">
    <property type="entry name" value="Homeodomain-like"/>
    <property type="match status" value="1"/>
</dbReference>
<dbReference type="InterPro" id="IPR045279">
    <property type="entry name" value="ARR-like"/>
</dbReference>
<proteinExistence type="inferred from homology"/>
<keyword evidence="6" id="KW-0238">DNA-binding</keyword>
<dbReference type="NCBIfam" id="TIGR01557">
    <property type="entry name" value="myb_SHAQKYF"/>
    <property type="match status" value="1"/>
</dbReference>
<dbReference type="PROSITE" id="PS50110">
    <property type="entry name" value="RESPONSE_REGULATORY"/>
    <property type="match status" value="1"/>
</dbReference>
<dbReference type="CDD" id="cd17584">
    <property type="entry name" value="REC_typeB_ARR-like"/>
    <property type="match status" value="1"/>
</dbReference>
<evidence type="ECO:0000256" key="8">
    <source>
        <dbReference type="ARBA" id="ARBA00023163"/>
    </source>
</evidence>